<keyword evidence="6" id="KW-0720">Serine protease</keyword>
<evidence type="ECO:0000313" key="14">
    <source>
        <dbReference type="Proteomes" id="UP000663419"/>
    </source>
</evidence>
<evidence type="ECO:0000256" key="10">
    <source>
        <dbReference type="SAM" id="MobiDB-lite"/>
    </source>
</evidence>
<feature type="region of interest" description="Disordered" evidence="10">
    <location>
        <begin position="905"/>
        <end position="943"/>
    </location>
</feature>
<keyword evidence="5" id="KW-0378">Hydrolase</keyword>
<evidence type="ECO:0000259" key="11">
    <source>
        <dbReference type="Pfam" id="PF00082"/>
    </source>
</evidence>
<feature type="compositionally biased region" description="Polar residues" evidence="10">
    <location>
        <begin position="933"/>
        <end position="943"/>
    </location>
</feature>
<dbReference type="SUPFAM" id="SSF52743">
    <property type="entry name" value="Subtilisin-like"/>
    <property type="match status" value="1"/>
</dbReference>
<evidence type="ECO:0000313" key="13">
    <source>
        <dbReference type="EMBL" id="QSS48832.1"/>
    </source>
</evidence>
<evidence type="ECO:0000259" key="12">
    <source>
        <dbReference type="Pfam" id="PF12708"/>
    </source>
</evidence>
<feature type="region of interest" description="Disordered" evidence="10">
    <location>
        <begin position="1807"/>
        <end position="1841"/>
    </location>
</feature>
<keyword evidence="7" id="KW-0843">Virulence</keyword>
<feature type="domain" description="Peptidase S8/S53" evidence="11">
    <location>
        <begin position="1448"/>
        <end position="1657"/>
    </location>
</feature>
<dbReference type="InterPro" id="IPR039279">
    <property type="entry name" value="QRT3-like"/>
</dbReference>
<dbReference type="PANTHER" id="PTHR33928:SF2">
    <property type="entry name" value="PECTATE LYASE SUPERFAMILY PROTEIN DOMAIN-CONTAINING PROTEIN-RELATED"/>
    <property type="match status" value="1"/>
</dbReference>
<dbReference type="InterPro" id="IPR011050">
    <property type="entry name" value="Pectin_lyase_fold/virulence"/>
</dbReference>
<dbReference type="GO" id="GO:0004252">
    <property type="term" value="F:serine-type endopeptidase activity"/>
    <property type="evidence" value="ECO:0007669"/>
    <property type="project" value="InterPro"/>
</dbReference>
<dbReference type="CDD" id="cd00306">
    <property type="entry name" value="Peptidases_S8_S53"/>
    <property type="match status" value="1"/>
</dbReference>
<keyword evidence="4" id="KW-0732">Signal</keyword>
<evidence type="ECO:0000256" key="3">
    <source>
        <dbReference type="ARBA" id="ARBA00022670"/>
    </source>
</evidence>
<dbReference type="Proteomes" id="UP000663419">
    <property type="component" value="Chromosome 1"/>
</dbReference>
<evidence type="ECO:0000256" key="7">
    <source>
        <dbReference type="ARBA" id="ARBA00023026"/>
    </source>
</evidence>
<proteinExistence type="predicted"/>
<feature type="domain" description="Rhamnogalacturonase A/B/Epimerase-like pectate lyase" evidence="12">
    <location>
        <begin position="56"/>
        <end position="285"/>
    </location>
</feature>
<evidence type="ECO:0000256" key="8">
    <source>
        <dbReference type="ARBA" id="ARBA00023145"/>
    </source>
</evidence>
<keyword evidence="9" id="KW-0325">Glycoprotein</keyword>
<dbReference type="InterPro" id="IPR024535">
    <property type="entry name" value="RHGA/B-epi-like_pectate_lyase"/>
</dbReference>
<evidence type="ECO:0000256" key="5">
    <source>
        <dbReference type="ARBA" id="ARBA00022801"/>
    </source>
</evidence>
<feature type="compositionally biased region" description="Low complexity" evidence="10">
    <location>
        <begin position="1825"/>
        <end position="1837"/>
    </location>
</feature>
<accession>A0A8A1L9U6</accession>
<dbReference type="Gene3D" id="2.160.20.10">
    <property type="entry name" value="Single-stranded right-handed beta-helix, Pectin lyase-like"/>
    <property type="match status" value="2"/>
</dbReference>
<dbReference type="Pfam" id="PF12708">
    <property type="entry name" value="Pect-lyase_RHGA_epim"/>
    <property type="match status" value="1"/>
</dbReference>
<dbReference type="CDD" id="cd23668">
    <property type="entry name" value="GH55_beta13glucanase-like"/>
    <property type="match status" value="1"/>
</dbReference>
<dbReference type="PROSITE" id="PS00138">
    <property type="entry name" value="SUBTILASE_SER"/>
    <property type="match status" value="1"/>
</dbReference>
<evidence type="ECO:0000256" key="1">
    <source>
        <dbReference type="ARBA" id="ARBA00004613"/>
    </source>
</evidence>
<dbReference type="InterPro" id="IPR036852">
    <property type="entry name" value="Peptidase_S8/S53_dom_sf"/>
</dbReference>
<dbReference type="InterPro" id="IPR023828">
    <property type="entry name" value="Peptidase_S8_Ser-AS"/>
</dbReference>
<sequence length="2045" mass="223390">MSQHLKQLNHTSVDASENLNKVAGSAPNTTAASSYWLPKLAHLGVQPLAGADYKFYRDVVEYGADNTGEKDATEAINAAIGDGDRCGLECGNTFAKGAIIYFPPGIYKICRPIIQLYYTQFIGDALDPPTIKGCDTFQGIALFDTDPYVPNGNGQNWYINQNQFFRQIRNFIFDLTEMPLSTADHDQPLVPTGIHWQVSQACSLQNLIFNMPKATDSNKVTHVGIFMENGSGGFVSDLVFNGGNIGWRAGSQQYTAMNLKFNGCLTAVQMIWDWGFNWQRIEVDGGAIAFNISGRGGDTGQGVGSVSIIDSEISNCPIAILTNSRKDGINGPPNIVIDNLKMNSVGTTVKSEDGDVILDGTNHVGLWAMGRRYDGYNGTYISGEVDAPQKGKRLLDEDGKLFYRPRPQYKDLKVDEFLIATEHDCKNDGTGDNAGDINAFLEKTKKEGKIAYFPAGVYRVGGTVFIPTGSRVQGASWSQIQGAGFYFNDIHNPRVLVQIGEKGDVGDMEIVDMMFTAQGATAGAILVEWNVHENSQGSAAMWDSHVRVGGAFGTDLDIETCPKFEFSDACICASLLFHVTPQASGYFENVWIWLADHDNDMSVYDSPDKIANQISLYAARGTLIESEGPSWFYGTGSEHTVMYQYQVYGARDIYLGHIQTETPYYQPVPIAPLPFSSAKEFPGDPSFEKCKTTGCSAAWGLRIINSEGITLHSSGLYSFFQEYYQDCVPTHNCQKHILEVKGSKDVALFNTFTVGIVEIGTGINHGAIFQNDSNQSGFTTEVSIWIPLEGDDEYDIVYVGSEVYDKPSLTCPADCILVFPTSSLSSKTTIDPGKYTTSVEYGHHSTTIIGGREVPTFYTTVTTITLTIDPITTDGMPYSNINITEGQTSTPLTVLPSVDIPPIPVPIPDGEGKTTRNITVPPWPAITRGPPESWSNPDASPTDGTKEGVYHTPFVTTVVATKPTVSTLSFPSTVSPIVVKCPPNSRVPFNTPKTTPTINCRVPTTVSVGFTCPATKVVTFIGSSTGVFTVDCTVSTTFTKPDLTITSGPTNKPTTTRPLPVWSTWPPRVVTPIEEEIKKPEPGKTPCKLWFFSFCLNREEGETKGLRWNLPPGIYPPGPPPPRAIDLPPSWTIKSPLPPWPPITMGQDRILTYPKEEPTKCEKKSASVCTTTVFKTTISRGTITSTATSISSRCDTVYGCSASDWDTTTTSTKPSNCPSSPTARPTGRPPTPPPGCPANALVYPFNMDNVGNIHQILAKYKDKYLEVRSEARHFTVFFWIPYLDQETMDSLLKSPDVADAFYYERRPDYGGIRDTKSNGLARANGISNPIEVLNPRSQEGVDHLNSTVVVQDNGDADPMAPDPTTRTSPYTWDLSQISMPRGLIWRASDSGTVDHNGWYMFHYDRIAGLDQYIYLMDEDKVEEIHPEMSYHHDIEYLRPDDRYLWVGPIQPNVRHGTGVASKVLGRNLGSCQLCKLIVASLFEGFETQDESIVTARYLDLLRNIIDDVITKGRMGKAVVNFSHNFEPGVVDMVFIHEFHRLLVELDSLKVAIVVASGNLASTTPDIDGYPALFGLPGNQYYIPNIIVVGSTDVHGHMSDFSQYADWMTTFAPGDDVWIPLGNKDYDMTAGTSYSAPFVSGLIGYFRSLQSPWINQLQDPASVKKMIKIFHRRITVMDGTVVEPTDVKKMKPIIWNGQWGDYSCLSDYRTVDTWDPHGICPRIKLDLADETNEGETVAPCDDDFTLFDNSQKQLDGTYCPRLPKAGAGSHTVSFTSKAGVKPTPTCASGTGCGGHLCTGFFCSPMPTGVPPDRHDPKDPNASSQVPTTTIGQPTTTKPGNPEPTCNDKCKLDKGNPCKCNENGCDSESPGCCGNASCPMCECGDNSCSPSSPACCKTETCQWSWTGGGGGDGSGKPPGPRIGSLLFALDETYRSHPGGDVLTRFWKVFVSELNREADVCNDTPLKLVDASSDPENRPHYPPSMEFTVGRGQKCKYTGDSNGAGILKCDGSKHSPCKARGLDDKKTCLVPLPGSTPSTYYLAVDCKF</sequence>
<dbReference type="SUPFAM" id="SSF51126">
    <property type="entry name" value="Pectin lyase-like"/>
    <property type="match status" value="2"/>
</dbReference>
<evidence type="ECO:0000256" key="6">
    <source>
        <dbReference type="ARBA" id="ARBA00022825"/>
    </source>
</evidence>
<reference evidence="13" key="1">
    <citation type="submission" date="2021-01" db="EMBL/GenBank/DDBJ databases">
        <title>Chromosome-level genome assembly of a human fungal pathogen reveals clustering of transcriptionally co-regulated genes.</title>
        <authorList>
            <person name="Voorhies M."/>
            <person name="Cohen S."/>
            <person name="Shea T.P."/>
            <person name="Petrus S."/>
            <person name="Munoz J.F."/>
            <person name="Poplawski S."/>
            <person name="Goldman W.E."/>
            <person name="Michael T."/>
            <person name="Cuomo C.A."/>
            <person name="Sil A."/>
            <person name="Beyhan S."/>
        </authorList>
    </citation>
    <scope>NUCLEOTIDE SEQUENCE</scope>
    <source>
        <strain evidence="13">H88</strain>
    </source>
</reference>
<keyword evidence="8" id="KW-0865">Zymogen</keyword>
<name>A0A8A1L9U6_AJEC8</name>
<dbReference type="GO" id="GO:0004650">
    <property type="term" value="F:polygalacturonase activity"/>
    <property type="evidence" value="ECO:0007669"/>
    <property type="project" value="InterPro"/>
</dbReference>
<evidence type="ECO:0008006" key="15">
    <source>
        <dbReference type="Google" id="ProtNLM"/>
    </source>
</evidence>
<gene>
    <name evidence="13" type="ORF">I7I53_08963</name>
</gene>
<feature type="region of interest" description="Disordered" evidence="10">
    <location>
        <begin position="1205"/>
        <end position="1235"/>
    </location>
</feature>
<dbReference type="EMBL" id="CP069102">
    <property type="protein sequence ID" value="QSS48832.1"/>
    <property type="molecule type" value="Genomic_DNA"/>
</dbReference>
<evidence type="ECO:0000256" key="9">
    <source>
        <dbReference type="ARBA" id="ARBA00023180"/>
    </source>
</evidence>
<dbReference type="InterPro" id="IPR012334">
    <property type="entry name" value="Pectin_lyas_fold"/>
</dbReference>
<dbReference type="GO" id="GO:0005576">
    <property type="term" value="C:extracellular region"/>
    <property type="evidence" value="ECO:0007669"/>
    <property type="project" value="UniProtKB-SubCell"/>
</dbReference>
<evidence type="ECO:0000256" key="2">
    <source>
        <dbReference type="ARBA" id="ARBA00022525"/>
    </source>
</evidence>
<dbReference type="GO" id="GO:0006508">
    <property type="term" value="P:proteolysis"/>
    <property type="evidence" value="ECO:0007669"/>
    <property type="project" value="UniProtKB-KW"/>
</dbReference>
<keyword evidence="3" id="KW-0645">Protease</keyword>
<dbReference type="Pfam" id="PF00082">
    <property type="entry name" value="Peptidase_S8"/>
    <property type="match status" value="1"/>
</dbReference>
<evidence type="ECO:0000256" key="4">
    <source>
        <dbReference type="ARBA" id="ARBA00022729"/>
    </source>
</evidence>
<feature type="compositionally biased region" description="Low complexity" evidence="10">
    <location>
        <begin position="1205"/>
        <end position="1226"/>
    </location>
</feature>
<comment type="subcellular location">
    <subcellularLocation>
        <location evidence="1">Secreted</location>
    </subcellularLocation>
</comment>
<dbReference type="PANTHER" id="PTHR33928">
    <property type="entry name" value="POLYGALACTURONASE QRT3"/>
    <property type="match status" value="1"/>
</dbReference>
<dbReference type="InterPro" id="IPR000209">
    <property type="entry name" value="Peptidase_S8/S53_dom"/>
</dbReference>
<keyword evidence="2" id="KW-0964">Secreted</keyword>
<organism evidence="13 14">
    <name type="scientific">Ajellomyces capsulatus (strain H88)</name>
    <name type="common">Darling's disease fungus</name>
    <name type="synonym">Histoplasma capsulatum</name>
    <dbReference type="NCBI Taxonomy" id="544711"/>
    <lineage>
        <taxon>Eukaryota</taxon>
        <taxon>Fungi</taxon>
        <taxon>Dikarya</taxon>
        <taxon>Ascomycota</taxon>
        <taxon>Pezizomycotina</taxon>
        <taxon>Eurotiomycetes</taxon>
        <taxon>Eurotiomycetidae</taxon>
        <taxon>Onygenales</taxon>
        <taxon>Ajellomycetaceae</taxon>
        <taxon>Histoplasma</taxon>
    </lineage>
</organism>
<protein>
    <recommendedName>
        <fullName evidence="15">Exo-beta-1,3-glucanase</fullName>
    </recommendedName>
</protein>
<dbReference type="VEuPathDB" id="FungiDB:I7I53_08963"/>
<dbReference type="Gene3D" id="3.40.50.200">
    <property type="entry name" value="Peptidase S8/S53 domain"/>
    <property type="match status" value="1"/>
</dbReference>